<sequence length="478" mass="55585">MTRKSSKKCPNSNTKKVDEKSSVDVKKHSFDCALLSEIFSENFPDHFGSGFVHLDSDKCFNNIIVTVVKKAVEDYKSTEEIINQCKMVNDIYDQFKQTNANKVANPFLESIQNYARSLFENLKMKKVINAEIACNSINVLALLYNNEILTAGMMKSCLGTFLKLAETEIYPFFEYFCKLLSQISLKLSKSQAGKALLELSTNHLYTFISSRQLSFQQLPSNILTLLKGPIQNVSSQEKSKTMIKNNKFDSFLEFLQIFKNQVNSSLHCEEFYTIMTRGLIDWQSYLMREDEIDIDILRELCKTEMFVLRDNVEIFRRRYDLKLTEDNKIIIEETDFNILLKSYQIRNRVLDSTKYISQLYNIHKFDERFIVDVLQFMISYDVVSNVSLECACRLLFAIMPKFIAYEYGPEILKYMVNTIQTIVKTAQCTARVKFLLIDLISNTNKYFPFMHIQNIICSNQNIVKFPLRVTLNTAAPLW</sequence>
<reference evidence="2" key="1">
    <citation type="submission" date="2021-03" db="EMBL/GenBank/DDBJ databases">
        <title>Chromosome level genome of the anhydrobiotic midge Polypedilum vanderplanki.</title>
        <authorList>
            <person name="Yoshida Y."/>
            <person name="Kikawada T."/>
            <person name="Gusev O."/>
        </authorList>
    </citation>
    <scope>NUCLEOTIDE SEQUENCE</scope>
    <source>
        <strain evidence="2">NIAS01</strain>
        <tissue evidence="2">Whole body or cell culture</tissue>
    </source>
</reference>
<proteinExistence type="predicted"/>
<gene>
    <name evidence="2" type="ORF">PVAND_011803</name>
</gene>
<dbReference type="InterPro" id="IPR016024">
    <property type="entry name" value="ARM-type_fold"/>
</dbReference>
<name>A0A9J6CKE6_POLVA</name>
<evidence type="ECO:0000313" key="3">
    <source>
        <dbReference type="Proteomes" id="UP001107558"/>
    </source>
</evidence>
<feature type="region of interest" description="Disordered" evidence="1">
    <location>
        <begin position="1"/>
        <end position="20"/>
    </location>
</feature>
<accession>A0A9J6CKE6</accession>
<dbReference type="EMBL" id="JADBJN010000001">
    <property type="protein sequence ID" value="KAG5682452.1"/>
    <property type="molecule type" value="Genomic_DNA"/>
</dbReference>
<evidence type="ECO:0000256" key="1">
    <source>
        <dbReference type="SAM" id="MobiDB-lite"/>
    </source>
</evidence>
<evidence type="ECO:0000313" key="2">
    <source>
        <dbReference type="EMBL" id="KAG5682452.1"/>
    </source>
</evidence>
<dbReference type="AlphaFoldDB" id="A0A9J6CKE6"/>
<protein>
    <submittedName>
        <fullName evidence="2">Uncharacterized protein</fullName>
    </submittedName>
</protein>
<organism evidence="2 3">
    <name type="scientific">Polypedilum vanderplanki</name>
    <name type="common">Sleeping chironomid midge</name>
    <dbReference type="NCBI Taxonomy" id="319348"/>
    <lineage>
        <taxon>Eukaryota</taxon>
        <taxon>Metazoa</taxon>
        <taxon>Ecdysozoa</taxon>
        <taxon>Arthropoda</taxon>
        <taxon>Hexapoda</taxon>
        <taxon>Insecta</taxon>
        <taxon>Pterygota</taxon>
        <taxon>Neoptera</taxon>
        <taxon>Endopterygota</taxon>
        <taxon>Diptera</taxon>
        <taxon>Nematocera</taxon>
        <taxon>Chironomoidea</taxon>
        <taxon>Chironomidae</taxon>
        <taxon>Chironominae</taxon>
        <taxon>Polypedilum</taxon>
        <taxon>Polypedilum</taxon>
    </lineage>
</organism>
<dbReference type="Gene3D" id="1.25.40.180">
    <property type="match status" value="1"/>
</dbReference>
<keyword evidence="3" id="KW-1185">Reference proteome</keyword>
<dbReference type="SUPFAM" id="SSF48371">
    <property type="entry name" value="ARM repeat"/>
    <property type="match status" value="2"/>
</dbReference>
<comment type="caution">
    <text evidence="2">The sequence shown here is derived from an EMBL/GenBank/DDBJ whole genome shotgun (WGS) entry which is preliminary data.</text>
</comment>
<dbReference type="Proteomes" id="UP001107558">
    <property type="component" value="Chromosome 1"/>
</dbReference>